<reference evidence="2" key="1">
    <citation type="submission" date="2018-11" db="EMBL/GenBank/DDBJ databases">
        <title>Genomics analysis of Putative Virulence Factors on Adhesion and Cytotoxicity for Cronobacter spp.</title>
        <authorList>
            <person name="Cui J."/>
        </authorList>
    </citation>
    <scope>NUCLEOTIDE SEQUENCE</scope>
    <source>
        <strain evidence="2">SD69</strain>
    </source>
</reference>
<dbReference type="CDD" id="cd20292">
    <property type="entry name" value="cupin_QdtA-like"/>
    <property type="match status" value="1"/>
</dbReference>
<dbReference type="InterPro" id="IPR014710">
    <property type="entry name" value="RmlC-like_jellyroll"/>
</dbReference>
<comment type="caution">
    <text evidence="2">The sequence shown here is derived from an EMBL/GenBank/DDBJ whole genome shotgun (WGS) entry which is preliminary data.</text>
</comment>
<evidence type="ECO:0000313" key="2">
    <source>
        <dbReference type="EMBL" id="NCH87901.1"/>
    </source>
</evidence>
<evidence type="ECO:0000259" key="1">
    <source>
        <dbReference type="Pfam" id="PF05523"/>
    </source>
</evidence>
<dbReference type="SUPFAM" id="SSF51182">
    <property type="entry name" value="RmlC-like cupins"/>
    <property type="match status" value="1"/>
</dbReference>
<feature type="domain" description="Sugar 3,4-ketoisomerase QdtA cupin" evidence="1">
    <location>
        <begin position="1"/>
        <end position="128"/>
    </location>
</feature>
<name>A0A9Q4T5L8_9ENTR</name>
<dbReference type="Proteomes" id="UP000778262">
    <property type="component" value="Unassembled WGS sequence"/>
</dbReference>
<dbReference type="Gene3D" id="2.60.120.10">
    <property type="entry name" value="Jelly Rolls"/>
    <property type="match status" value="1"/>
</dbReference>
<evidence type="ECO:0000313" key="3">
    <source>
        <dbReference type="Proteomes" id="UP000778262"/>
    </source>
</evidence>
<dbReference type="Pfam" id="PF05523">
    <property type="entry name" value="FdtA"/>
    <property type="match status" value="1"/>
</dbReference>
<sequence length="139" mass="16065">MDIKIIPLQAHGDERGSLIALEEKHNIPFEIKRVYYMFNTKEGVRRGFHAHKQLKQIAIAVRGSCRFVLDDGIERVELLLDNPAQGLLIDSCVWREMYDFSDDCVLMVLADSLYDESDYIRDYDIFLENIVNAKNPSAK</sequence>
<accession>A0A9Q4T5L8</accession>
<protein>
    <submittedName>
        <fullName evidence="2">WxcM-like domain-containing protein</fullName>
    </submittedName>
</protein>
<dbReference type="InterPro" id="IPR008894">
    <property type="entry name" value="QdtA_cupin_dom"/>
</dbReference>
<dbReference type="EMBL" id="RPBY01000004">
    <property type="protein sequence ID" value="NCH87901.1"/>
    <property type="molecule type" value="Genomic_DNA"/>
</dbReference>
<proteinExistence type="predicted"/>
<gene>
    <name evidence="2" type="ORF">EHJ13_10715</name>
</gene>
<dbReference type="AlphaFoldDB" id="A0A9Q4T5L8"/>
<dbReference type="InterPro" id="IPR011051">
    <property type="entry name" value="RmlC_Cupin_sf"/>
</dbReference>
<organism evidence="2 3">
    <name type="scientific">Cronobacter dublinensis</name>
    <dbReference type="NCBI Taxonomy" id="413497"/>
    <lineage>
        <taxon>Bacteria</taxon>
        <taxon>Pseudomonadati</taxon>
        <taxon>Pseudomonadota</taxon>
        <taxon>Gammaproteobacteria</taxon>
        <taxon>Enterobacterales</taxon>
        <taxon>Enterobacteriaceae</taxon>
        <taxon>Cronobacter</taxon>
    </lineage>
</organism>
<dbReference type="RefSeq" id="WP_134877715.1">
    <property type="nucleotide sequence ID" value="NZ_CP166012.1"/>
</dbReference>